<gene>
    <name evidence="2" type="ORF">CRE_09632</name>
</gene>
<name>E3MJ26_CAERE</name>
<organism evidence="3">
    <name type="scientific">Caenorhabditis remanei</name>
    <name type="common">Caenorhabditis vulgaris</name>
    <dbReference type="NCBI Taxonomy" id="31234"/>
    <lineage>
        <taxon>Eukaryota</taxon>
        <taxon>Metazoa</taxon>
        <taxon>Ecdysozoa</taxon>
        <taxon>Nematoda</taxon>
        <taxon>Chromadorea</taxon>
        <taxon>Rhabditida</taxon>
        <taxon>Rhabditina</taxon>
        <taxon>Rhabditomorpha</taxon>
        <taxon>Rhabditoidea</taxon>
        <taxon>Rhabditidae</taxon>
        <taxon>Peloderinae</taxon>
        <taxon>Caenorhabditis</taxon>
    </lineage>
</organism>
<dbReference type="HOGENOM" id="CLU_1350024_0_0_1"/>
<proteinExistence type="predicted"/>
<evidence type="ECO:0000313" key="3">
    <source>
        <dbReference type="Proteomes" id="UP000008281"/>
    </source>
</evidence>
<keyword evidence="3" id="KW-1185">Reference proteome</keyword>
<protein>
    <submittedName>
        <fullName evidence="2">Uncharacterized protein</fullName>
    </submittedName>
</protein>
<evidence type="ECO:0000313" key="2">
    <source>
        <dbReference type="EMBL" id="EFP03495.1"/>
    </source>
</evidence>
<reference evidence="2" key="1">
    <citation type="submission" date="2007-07" db="EMBL/GenBank/DDBJ databases">
        <title>PCAP assembly of the Caenorhabditis remanei genome.</title>
        <authorList>
            <consortium name="The Caenorhabditis remanei Sequencing Consortium"/>
            <person name="Wilson R.K."/>
        </authorList>
    </citation>
    <scope>NUCLEOTIDE SEQUENCE [LARGE SCALE GENOMIC DNA]</scope>
    <source>
        <strain evidence="2">PB4641</strain>
    </source>
</reference>
<dbReference type="InParanoid" id="E3MJ26"/>
<evidence type="ECO:0000256" key="1">
    <source>
        <dbReference type="SAM" id="MobiDB-lite"/>
    </source>
</evidence>
<dbReference type="AlphaFoldDB" id="E3MJ26"/>
<accession>E3MJ26</accession>
<dbReference type="Proteomes" id="UP000008281">
    <property type="component" value="Unassembled WGS sequence"/>
</dbReference>
<sequence>MSEEGLVEGRSPEAVFHQQGTKQSEGRCSQKTHLQTSPFAIMLTIGQRKEVIRKTKTTFRNPKDRVELGPNSAVSSLIQKTCRSTNRTTIKTNQEVGTQGSLLPEEHHHLINRTTPSIDGNNNCGQQYRRITTTSSFAHEKRQDNVPDNALLPARSEISRQPNHFCGREPLSSQRDIQFNDTARTEEDIWTKVNYINFVVGMA</sequence>
<feature type="compositionally biased region" description="Polar residues" evidence="1">
    <location>
        <begin position="18"/>
        <end position="31"/>
    </location>
</feature>
<dbReference type="EMBL" id="DS268449">
    <property type="protein sequence ID" value="EFP03495.1"/>
    <property type="molecule type" value="Genomic_DNA"/>
</dbReference>
<feature type="region of interest" description="Disordered" evidence="1">
    <location>
        <begin position="1"/>
        <end position="31"/>
    </location>
</feature>